<gene>
    <name evidence="2" type="ORF">FQU76_15910</name>
</gene>
<sequence length="159" mass="17544">MDQEQLESIRGELERLSEGCLYSAQAYFEAAKRAEFWGRLMIFLPACISAVAGFMSALRKEEVWGAISAVSGSVAATAAFLGTTKKAADFQLSARSYTILRHRLILESRILSIGDDLQESQEKLRSLGDAYMQIVANDVPVPNRSFSLARKRIHQGLAS</sequence>
<proteinExistence type="predicted"/>
<feature type="transmembrane region" description="Helical" evidence="1">
    <location>
        <begin position="63"/>
        <end position="82"/>
    </location>
</feature>
<keyword evidence="1" id="KW-0472">Membrane</keyword>
<feature type="transmembrane region" description="Helical" evidence="1">
    <location>
        <begin position="36"/>
        <end position="57"/>
    </location>
</feature>
<keyword evidence="3" id="KW-1185">Reference proteome</keyword>
<evidence type="ECO:0008006" key="4">
    <source>
        <dbReference type="Google" id="ProtNLM"/>
    </source>
</evidence>
<evidence type="ECO:0000256" key="1">
    <source>
        <dbReference type="SAM" id="Phobius"/>
    </source>
</evidence>
<evidence type="ECO:0000313" key="3">
    <source>
        <dbReference type="Proteomes" id="UP000320580"/>
    </source>
</evidence>
<organism evidence="2 3">
    <name type="scientific">Streptomyces qinzhouensis</name>
    <dbReference type="NCBI Taxonomy" id="2599401"/>
    <lineage>
        <taxon>Bacteria</taxon>
        <taxon>Bacillati</taxon>
        <taxon>Actinomycetota</taxon>
        <taxon>Actinomycetes</taxon>
        <taxon>Kitasatosporales</taxon>
        <taxon>Streptomycetaceae</taxon>
        <taxon>Streptomyces</taxon>
    </lineage>
</organism>
<dbReference type="AlphaFoldDB" id="A0A5B8J8Y5"/>
<protein>
    <recommendedName>
        <fullName evidence="4">SLATT domain-containing protein</fullName>
    </recommendedName>
</protein>
<dbReference type="RefSeq" id="WP_146481075.1">
    <property type="nucleotide sequence ID" value="NZ_CP042266.1"/>
</dbReference>
<name>A0A5B8J8Y5_9ACTN</name>
<dbReference type="KEGG" id="sqz:FQU76_15910"/>
<dbReference type="OrthoDB" id="4223797at2"/>
<reference evidence="2 3" key="1">
    <citation type="submission" date="2019-07" db="EMBL/GenBank/DDBJ databases">
        <authorList>
            <person name="Zhu P."/>
        </authorList>
    </citation>
    <scope>NUCLEOTIDE SEQUENCE [LARGE SCALE GENOMIC DNA]</scope>
    <source>
        <strain evidence="2 3">SSL-25</strain>
    </source>
</reference>
<evidence type="ECO:0000313" key="2">
    <source>
        <dbReference type="EMBL" id="QDY77746.1"/>
    </source>
</evidence>
<keyword evidence="1" id="KW-1133">Transmembrane helix</keyword>
<dbReference type="EMBL" id="CP042266">
    <property type="protein sequence ID" value="QDY77746.1"/>
    <property type="molecule type" value="Genomic_DNA"/>
</dbReference>
<dbReference type="Proteomes" id="UP000320580">
    <property type="component" value="Chromosome"/>
</dbReference>
<accession>A0A5B8J8Y5</accession>
<keyword evidence="1" id="KW-0812">Transmembrane</keyword>